<name>A0A0D8FT80_9ACTN</name>
<evidence type="ECO:0000313" key="5">
    <source>
        <dbReference type="EMBL" id="KJE76485.1"/>
    </source>
</evidence>
<keyword evidence="6" id="KW-1185">Reference proteome</keyword>
<dbReference type="AlphaFoldDB" id="A0A0D8FT80"/>
<keyword evidence="5" id="KW-0012">Acyltransferase</keyword>
<dbReference type="SMART" id="SM00825">
    <property type="entry name" value="PKS_KS"/>
    <property type="match status" value="1"/>
</dbReference>
<evidence type="ECO:0000256" key="1">
    <source>
        <dbReference type="ARBA" id="ARBA00008467"/>
    </source>
</evidence>
<dbReference type="Gene3D" id="3.40.47.10">
    <property type="match status" value="1"/>
</dbReference>
<evidence type="ECO:0000259" key="4">
    <source>
        <dbReference type="PROSITE" id="PS52004"/>
    </source>
</evidence>
<dbReference type="SUPFAM" id="SSF53901">
    <property type="entry name" value="Thiolase-like"/>
    <property type="match status" value="2"/>
</dbReference>
<dbReference type="GeneID" id="78372872"/>
<dbReference type="PANTHER" id="PTHR11712:SF347">
    <property type="entry name" value="BETA KETOACYL-ACYL CARRIER PROTEIN SYNTHASE"/>
    <property type="match status" value="1"/>
</dbReference>
<dbReference type="Proteomes" id="UP000032336">
    <property type="component" value="Unassembled WGS sequence"/>
</dbReference>
<evidence type="ECO:0000256" key="2">
    <source>
        <dbReference type="ARBA" id="ARBA00022679"/>
    </source>
</evidence>
<dbReference type="InterPro" id="IPR020841">
    <property type="entry name" value="PKS_Beta-ketoAc_synthase_dom"/>
</dbReference>
<dbReference type="InterPro" id="IPR014030">
    <property type="entry name" value="Ketoacyl_synth_N"/>
</dbReference>
<keyword evidence="2 3" id="KW-0808">Transferase</keyword>
<dbReference type="eggNOG" id="COG0304">
    <property type="taxonomic scope" value="Bacteria"/>
</dbReference>
<proteinExistence type="inferred from homology"/>
<dbReference type="InterPro" id="IPR016039">
    <property type="entry name" value="Thiolase-like"/>
</dbReference>
<dbReference type="GO" id="GO:0004315">
    <property type="term" value="F:3-oxoacyl-[acyl-carrier-protein] synthase activity"/>
    <property type="evidence" value="ECO:0007669"/>
    <property type="project" value="UniProtKB-EC"/>
</dbReference>
<dbReference type="Pfam" id="PF02801">
    <property type="entry name" value="Ketoacyl-synt_C"/>
    <property type="match status" value="1"/>
</dbReference>
<dbReference type="OrthoDB" id="9808669at2"/>
<dbReference type="Pfam" id="PF00109">
    <property type="entry name" value="ketoacyl-synt"/>
    <property type="match status" value="1"/>
</dbReference>
<feature type="domain" description="Ketosynthase family 3 (KS3)" evidence="4">
    <location>
        <begin position="9"/>
        <end position="413"/>
    </location>
</feature>
<dbReference type="GO" id="GO:0006633">
    <property type="term" value="P:fatty acid biosynthetic process"/>
    <property type="evidence" value="ECO:0007669"/>
    <property type="project" value="TreeGrafter"/>
</dbReference>
<dbReference type="CDD" id="cd00834">
    <property type="entry name" value="KAS_I_II"/>
    <property type="match status" value="1"/>
</dbReference>
<accession>A0A0D8FT80</accession>
<comment type="similarity">
    <text evidence="1 3">Belongs to the thiolase-like superfamily. Beta-ketoacyl-ACP synthases family.</text>
</comment>
<dbReference type="InterPro" id="IPR000794">
    <property type="entry name" value="Beta-ketoacyl_synthase"/>
</dbReference>
<evidence type="ECO:0000313" key="6">
    <source>
        <dbReference type="Proteomes" id="UP000032336"/>
    </source>
</evidence>
<protein>
    <submittedName>
        <fullName evidence="5">3-oxoacyl-[acyl-carrier-protein] synthase 2</fullName>
        <ecNumber evidence="5">2.3.1.179</ecNumber>
    </submittedName>
</protein>
<dbReference type="STRING" id="1121877.FEAC_17120"/>
<dbReference type="PANTHER" id="PTHR11712">
    <property type="entry name" value="POLYKETIDE SYNTHASE-RELATED"/>
    <property type="match status" value="1"/>
</dbReference>
<dbReference type="RefSeq" id="WP_052566067.1">
    <property type="nucleotide sequence ID" value="NZ_JQKF01000012.1"/>
</dbReference>
<dbReference type="EMBL" id="JXUW01000015">
    <property type="protein sequence ID" value="KJE76485.1"/>
    <property type="molecule type" value="Genomic_DNA"/>
</dbReference>
<dbReference type="InterPro" id="IPR014031">
    <property type="entry name" value="Ketoacyl_synth_C"/>
</dbReference>
<gene>
    <name evidence="5" type="primary">fabF1</name>
    <name evidence="5" type="ORF">FEAC_17120</name>
</gene>
<comment type="caution">
    <text evidence="5">The sequence shown here is derived from an EMBL/GenBank/DDBJ whole genome shotgun (WGS) entry which is preliminary data.</text>
</comment>
<sequence length="416" mass="42523">MTPRLRARDQRVAITGFSMVTPLGLDVETTWSALMKGSSALGCRILDEEHLVAVAPLPEGDLGVSARVRTVSDRSTVLGASAAAMALESAGLSIASSDVGPERMSIMVGTSFGGIGSLVDEDRRTRAGRGRVSPRLVTRAIPSALASYLAIEYQVTGPVMTYMGACAASAQALGEAMLAILTGRCDRVLAGGADTLFVDPIMWSLMAAGALATLDADESAAEAVRPFDRARRGMALGEGGAFFVLESEALARARGAQIYAYLVGFGTGNDAHHVSAPEPSGLGAERVMRMAMESAGVTSRDIGYVSAHATGTKLGDAAEAAALLRVLGDGVPVSSVKGALGHSLGAAGAIEAALSVQVLRTHMMPANTGIEQPDTAGAPSGLLFAPSQIKPGALVLSNSFGFGGHNVSLIFAPGEE</sequence>
<evidence type="ECO:0000256" key="3">
    <source>
        <dbReference type="RuleBase" id="RU003694"/>
    </source>
</evidence>
<dbReference type="PATRIC" id="fig|1121877.4.peg.1898"/>
<dbReference type="EC" id="2.3.1.179" evidence="5"/>
<dbReference type="PROSITE" id="PS52004">
    <property type="entry name" value="KS3_2"/>
    <property type="match status" value="1"/>
</dbReference>
<reference evidence="5 6" key="1">
    <citation type="submission" date="2015-01" db="EMBL/GenBank/DDBJ databases">
        <title>Draft genome of the acidophilic iron oxidizer Ferrimicrobium acidiphilum strain T23.</title>
        <authorList>
            <person name="Poehlein A."/>
            <person name="Eisen S."/>
            <person name="Schloemann M."/>
            <person name="Johnson B.D."/>
            <person name="Daniel R."/>
            <person name="Muehling M."/>
        </authorList>
    </citation>
    <scope>NUCLEOTIDE SEQUENCE [LARGE SCALE GENOMIC DNA]</scope>
    <source>
        <strain evidence="5 6">T23</strain>
    </source>
</reference>
<organism evidence="5 6">
    <name type="scientific">Ferrimicrobium acidiphilum DSM 19497</name>
    <dbReference type="NCBI Taxonomy" id="1121877"/>
    <lineage>
        <taxon>Bacteria</taxon>
        <taxon>Bacillati</taxon>
        <taxon>Actinomycetota</taxon>
        <taxon>Acidimicrobiia</taxon>
        <taxon>Acidimicrobiales</taxon>
        <taxon>Acidimicrobiaceae</taxon>
        <taxon>Ferrimicrobium</taxon>
    </lineage>
</organism>